<proteinExistence type="predicted"/>
<evidence type="ECO:0000313" key="1">
    <source>
        <dbReference type="EMBL" id="VGL70175.1"/>
    </source>
</evidence>
<organism evidence="1">
    <name type="scientific">Klebsiella pneumoniae</name>
    <dbReference type="NCBI Taxonomy" id="573"/>
    <lineage>
        <taxon>Bacteria</taxon>
        <taxon>Pseudomonadati</taxon>
        <taxon>Pseudomonadota</taxon>
        <taxon>Gammaproteobacteria</taxon>
        <taxon>Enterobacterales</taxon>
        <taxon>Enterobacteriaceae</taxon>
        <taxon>Klebsiella/Raoultella group</taxon>
        <taxon>Klebsiella</taxon>
        <taxon>Klebsiella pneumoniae complex</taxon>
    </lineage>
</organism>
<dbReference type="AlphaFoldDB" id="A0A486HRQ5"/>
<sequence>MWERLDLFSLNFSIRQGVNENLPPYPDSFTNCGLVNADGISSSCLSNFVNVFS</sequence>
<dbReference type="EMBL" id="CAAHCR010000003">
    <property type="protein sequence ID" value="VGL70175.1"/>
    <property type="molecule type" value="Genomic_DNA"/>
</dbReference>
<reference evidence="1" key="1">
    <citation type="submission" date="2019-03" db="EMBL/GenBank/DDBJ databases">
        <authorList>
            <consortium name="Pathogen Informatics"/>
        </authorList>
    </citation>
    <scope>NUCLEOTIDE SEQUENCE</scope>
    <source>
        <strain evidence="1">5012STDY7626445</strain>
    </source>
</reference>
<accession>A0A486HRQ5</accession>
<name>A0A486HRQ5_KLEPN</name>
<protein>
    <submittedName>
        <fullName evidence="1">Uncharacterized protein</fullName>
    </submittedName>
</protein>
<gene>
    <name evidence="1" type="ORF">SAMEA4873647_02981</name>
</gene>